<reference evidence="2" key="1">
    <citation type="journal article" date="2007" name="J. Bacteriol.">
        <title>Comparative genome analysis of four magnetotactic bacteria reveals a complex set of group-specific genes implicated in magnetosome biomineralization and function.</title>
        <authorList>
            <person name="Richter M."/>
            <person name="Kube M."/>
            <person name="Bazylinski D.A."/>
            <person name="Lombardot T."/>
            <person name="Gloeckner F.O."/>
            <person name="Reinhardt R."/>
            <person name="Schueler D."/>
        </authorList>
    </citation>
    <scope>NUCLEOTIDE SEQUENCE</scope>
    <source>
        <strain evidence="2">MSR-1</strain>
    </source>
</reference>
<feature type="region of interest" description="Disordered" evidence="1">
    <location>
        <begin position="25"/>
        <end position="53"/>
    </location>
</feature>
<feature type="region of interest" description="Disordered" evidence="1">
    <location>
        <begin position="246"/>
        <end position="275"/>
    </location>
</feature>
<proteinExistence type="predicted"/>
<dbReference type="AlphaFoldDB" id="A0A9P1NG10"/>
<evidence type="ECO:0000256" key="1">
    <source>
        <dbReference type="SAM" id="MobiDB-lite"/>
    </source>
</evidence>
<organism evidence="2">
    <name type="scientific">Magnetospirillum gryphiswaldense</name>
    <dbReference type="NCBI Taxonomy" id="55518"/>
    <lineage>
        <taxon>Bacteria</taxon>
        <taxon>Pseudomonadati</taxon>
        <taxon>Pseudomonadota</taxon>
        <taxon>Alphaproteobacteria</taxon>
        <taxon>Rhodospirillales</taxon>
        <taxon>Rhodospirillaceae</taxon>
        <taxon>Magnetospirillum</taxon>
    </lineage>
</organism>
<gene>
    <name evidence="2" type="ORF">MGR_P0016</name>
</gene>
<evidence type="ECO:0000313" key="2">
    <source>
        <dbReference type="EMBL" id="CAM78245.1"/>
    </source>
</evidence>
<dbReference type="EMBL" id="CU459004">
    <property type="protein sequence ID" value="CAM78245.1"/>
    <property type="molecule type" value="Genomic_DNA"/>
</dbReference>
<accession>A0A9P1NG10</accession>
<name>A0A9P1NG10_9PROT</name>
<feature type="compositionally biased region" description="Basic and acidic residues" evidence="1">
    <location>
        <begin position="257"/>
        <end position="275"/>
    </location>
</feature>
<protein>
    <submittedName>
        <fullName evidence="2">Uncharacterized protein</fullName>
    </submittedName>
</protein>
<sequence length="275" mass="29930">MGISFSGWSWRRRNGWSEGAGLTRRDRQVGLSSPLPEGQDGREPAWRRGFRRKAHTGSSSDAWRLGCLEWSGHAGSWRTLPVRQCRDGRRTRLVSPFEKLDDHHAPATAGTWPRGIGGFIRDIGFCRRGDGQKRANAFEACLSAGRGKQAVMTDAMESARQDVQHEPADELAGRNCHDALPVSPLASVVLVAEGDAVLVEVDEAAIRDSDAVGVARQIGEHGLGAAEGRLGIDDPAFLSDRREMPQECSPLGQMGDSAKEGELAGIVKRDQTREK</sequence>